<sequence length="111" mass="12586">MDKSLESIIATRWDDDVSVADNQQGMENSFMVGRFPVPLKFTTVTIILPTTIQKAEAEDVQSVKEQTQGTIHKNCKESKAFSSKITIQYPEGSRPKKVIFDKPSERMTRHI</sequence>
<reference evidence="2" key="1">
    <citation type="journal article" date="2010" name="Nat. Biotechnol.">
        <title>Draft genome sequence of the oilseed species Ricinus communis.</title>
        <authorList>
            <person name="Chan A.P."/>
            <person name="Crabtree J."/>
            <person name="Zhao Q."/>
            <person name="Lorenzi H."/>
            <person name="Orvis J."/>
            <person name="Puiu D."/>
            <person name="Melake-Berhan A."/>
            <person name="Jones K.M."/>
            <person name="Redman J."/>
            <person name="Chen G."/>
            <person name="Cahoon E.B."/>
            <person name="Gedil M."/>
            <person name="Stanke M."/>
            <person name="Haas B.J."/>
            <person name="Wortman J.R."/>
            <person name="Fraser-Liggett C.M."/>
            <person name="Ravel J."/>
            <person name="Rabinowicz P.D."/>
        </authorList>
    </citation>
    <scope>NUCLEOTIDE SEQUENCE [LARGE SCALE GENOMIC DNA]</scope>
    <source>
        <strain evidence="2">cv. Hale</strain>
    </source>
</reference>
<dbReference type="AlphaFoldDB" id="B9SM59"/>
<dbReference type="Proteomes" id="UP000008311">
    <property type="component" value="Unassembled WGS sequence"/>
</dbReference>
<protein>
    <submittedName>
        <fullName evidence="1">Uncharacterized protein</fullName>
    </submittedName>
</protein>
<accession>B9SM59</accession>
<evidence type="ECO:0000313" key="1">
    <source>
        <dbReference type="EMBL" id="EEF35322.1"/>
    </source>
</evidence>
<name>B9SM59_RICCO</name>
<dbReference type="EMBL" id="EQ974025">
    <property type="protein sequence ID" value="EEF35322.1"/>
    <property type="molecule type" value="Genomic_DNA"/>
</dbReference>
<proteinExistence type="predicted"/>
<organism evidence="1 2">
    <name type="scientific">Ricinus communis</name>
    <name type="common">Castor bean</name>
    <dbReference type="NCBI Taxonomy" id="3988"/>
    <lineage>
        <taxon>Eukaryota</taxon>
        <taxon>Viridiplantae</taxon>
        <taxon>Streptophyta</taxon>
        <taxon>Embryophyta</taxon>
        <taxon>Tracheophyta</taxon>
        <taxon>Spermatophyta</taxon>
        <taxon>Magnoliopsida</taxon>
        <taxon>eudicotyledons</taxon>
        <taxon>Gunneridae</taxon>
        <taxon>Pentapetalae</taxon>
        <taxon>rosids</taxon>
        <taxon>fabids</taxon>
        <taxon>Malpighiales</taxon>
        <taxon>Euphorbiaceae</taxon>
        <taxon>Acalyphoideae</taxon>
        <taxon>Acalypheae</taxon>
        <taxon>Ricinus</taxon>
    </lineage>
</organism>
<gene>
    <name evidence="1" type="ORF">RCOM_0878910</name>
</gene>
<dbReference type="InParanoid" id="B9SM59"/>
<evidence type="ECO:0000313" key="2">
    <source>
        <dbReference type="Proteomes" id="UP000008311"/>
    </source>
</evidence>
<keyword evidence="2" id="KW-1185">Reference proteome</keyword>